<dbReference type="InterPro" id="IPR005097">
    <property type="entry name" value="Sacchrp_dh_NADP-bd"/>
</dbReference>
<sequence length="682" mass="74285">MKHVITVSMGPSAQDYSFKTKFLGNDFTVTRQGADGDEDRAWDLLRRAQADADAVGLGMIRDHYDVGTRRFVHKDTDKLLKVVTRVPATTGADLRRMLQVRAVRHVQKTLGNYFNNALVLFLSGTVNYDIAVEMSQYTPNLSFADAVLKTGTPALLTSLSQLELFATGSTMANGIWAARKLGAALPKLPKVKQRFLAREMAKSHVIVGAIEDIRAFAGDGNLKRKTLLSSAIDEESLAWLKEQEVNLAIDICPQPFKEVVGINVIEAMILAATGLEPQDLSDDDLAEIIDELKLTPQLLHPTGQFRNVRRFAFIIHPLSQEAIRMGFPLLPKSTPKRVMDQIEKAAAMVPPMVYCKMTNIVSPTGSEAEGWLISVGGTPKEMLARSPEFTYRRLLAAADKAQKMGAQIIGLGAFTKVVGDAGVTVARRANLPVTTGNSYSASGALWAAADAMRRMGLVEAPKDGRVQAKTMVIGATGSIGSVSARLLAMAFDEVYLAGRDQKKLEALKASILKETPDAKVVAAADYEGHLAEMDMIVTSTSGAGKKVLDITKVKPGCVITDVARPLDLPPEECAKRPDVLVIESGEIDLPSRVQGLRDITLPENIVYACLAETIVLALEGRFEVFTVGRDTEWRKVKEIYKLGLKHGMKLASISGVNGVYTDEDIAKVVELARERRKTWQTG</sequence>
<dbReference type="Proteomes" id="UP000285123">
    <property type="component" value="Unassembled WGS sequence"/>
</dbReference>
<evidence type="ECO:0000313" key="3">
    <source>
        <dbReference type="Proteomes" id="UP000285123"/>
    </source>
</evidence>
<dbReference type="OrthoDB" id="9780944at2"/>
<dbReference type="RefSeq" id="WP_123591338.1">
    <property type="nucleotide sequence ID" value="NZ_AYKF01000088.1"/>
</dbReference>
<dbReference type="SUPFAM" id="SSF51735">
    <property type="entry name" value="NAD(P)-binding Rossmann-fold domains"/>
    <property type="match status" value="1"/>
</dbReference>
<gene>
    <name evidence="2" type="ORF">SAHL_10355</name>
</gene>
<accession>A0A423PRI3</accession>
<name>A0A423PRI3_9GAMM</name>
<evidence type="ECO:0000313" key="2">
    <source>
        <dbReference type="EMBL" id="ROO28178.1"/>
    </source>
</evidence>
<dbReference type="AlphaFoldDB" id="A0A423PRI3"/>
<feature type="domain" description="Saccharopine dehydrogenase NADP binding" evidence="1">
    <location>
        <begin position="471"/>
        <end position="533"/>
    </location>
</feature>
<evidence type="ECO:0000259" key="1">
    <source>
        <dbReference type="Pfam" id="PF03435"/>
    </source>
</evidence>
<dbReference type="InterPro" id="IPR036291">
    <property type="entry name" value="NAD(P)-bd_dom_sf"/>
</dbReference>
<comment type="caution">
    <text evidence="2">The sequence shown here is derived from an EMBL/GenBank/DDBJ whole genome shotgun (WGS) entry which is preliminary data.</text>
</comment>
<dbReference type="Pfam" id="PF03435">
    <property type="entry name" value="Sacchrp_dh_NADP"/>
    <property type="match status" value="1"/>
</dbReference>
<reference evidence="2 3" key="1">
    <citation type="submission" date="2013-10" db="EMBL/GenBank/DDBJ databases">
        <title>Salinisphaera halophila YIM 95161 Genome Sequencing.</title>
        <authorList>
            <person name="Lai Q."/>
            <person name="Li C."/>
            <person name="Shao Z."/>
        </authorList>
    </citation>
    <scope>NUCLEOTIDE SEQUENCE [LARGE SCALE GENOMIC DNA]</scope>
    <source>
        <strain evidence="2 3">YIM 95161</strain>
    </source>
</reference>
<dbReference type="Gene3D" id="3.40.50.720">
    <property type="entry name" value="NAD(P)-binding Rossmann-like Domain"/>
    <property type="match status" value="1"/>
</dbReference>
<dbReference type="EMBL" id="AYKF01000088">
    <property type="protein sequence ID" value="ROO28178.1"/>
    <property type="molecule type" value="Genomic_DNA"/>
</dbReference>
<protein>
    <submittedName>
        <fullName evidence="2">Dehydrogenase</fullName>
    </submittedName>
</protein>
<proteinExistence type="predicted"/>
<organism evidence="2 3">
    <name type="scientific">Salinisphaera orenii YIM 95161</name>
    <dbReference type="NCBI Taxonomy" id="1051139"/>
    <lineage>
        <taxon>Bacteria</taxon>
        <taxon>Pseudomonadati</taxon>
        <taxon>Pseudomonadota</taxon>
        <taxon>Gammaproteobacteria</taxon>
        <taxon>Salinisphaerales</taxon>
        <taxon>Salinisphaeraceae</taxon>
        <taxon>Salinisphaera</taxon>
    </lineage>
</organism>